<keyword evidence="3" id="KW-1185">Reference proteome</keyword>
<evidence type="ECO:0000313" key="3">
    <source>
        <dbReference type="Proteomes" id="UP000623681"/>
    </source>
</evidence>
<dbReference type="PANTHER" id="PTHR33993:SF2">
    <property type="entry name" value="VOC DOMAIN-CONTAINING PROTEIN"/>
    <property type="match status" value="1"/>
</dbReference>
<dbReference type="Pfam" id="PF00903">
    <property type="entry name" value="Glyoxalase"/>
    <property type="match status" value="1"/>
</dbReference>
<proteinExistence type="predicted"/>
<gene>
    <name evidence="2" type="ORF">JK634_10500</name>
</gene>
<accession>A0A937FH86</accession>
<evidence type="ECO:0000259" key="1">
    <source>
        <dbReference type="PROSITE" id="PS51819"/>
    </source>
</evidence>
<dbReference type="InterPro" id="IPR052164">
    <property type="entry name" value="Anthracycline_SecMetBiosynth"/>
</dbReference>
<sequence>MSFKITINSLYICVKDMERAIGFYEKFFEQDVDRKDDVFSIFNLNGFRFCLFNNSKVNEEVTWGDNCLPSFEVDDMEKLNKKLDELNAEIVFPLTKINENLVMEFKDSEGNDIEVYCKD</sequence>
<dbReference type="InterPro" id="IPR004360">
    <property type="entry name" value="Glyas_Fos-R_dOase_dom"/>
</dbReference>
<feature type="domain" description="VOC" evidence="1">
    <location>
        <begin position="6"/>
        <end position="118"/>
    </location>
</feature>
<dbReference type="Proteomes" id="UP000623681">
    <property type="component" value="Unassembled WGS sequence"/>
</dbReference>
<name>A0A937FH86_9CLOT</name>
<comment type="caution">
    <text evidence="2">The sequence shown here is derived from an EMBL/GenBank/DDBJ whole genome shotgun (WGS) entry which is preliminary data.</text>
</comment>
<reference evidence="2" key="1">
    <citation type="submission" date="2021-01" db="EMBL/GenBank/DDBJ databases">
        <title>Genome public.</title>
        <authorList>
            <person name="Liu C."/>
            <person name="Sun Q."/>
        </authorList>
    </citation>
    <scope>NUCLEOTIDE SEQUENCE</scope>
    <source>
        <strain evidence="2">YIM B02565</strain>
    </source>
</reference>
<protein>
    <submittedName>
        <fullName evidence="2">VOC family protein</fullName>
    </submittedName>
</protein>
<dbReference type="Gene3D" id="3.10.180.10">
    <property type="entry name" value="2,3-Dihydroxybiphenyl 1,2-Dioxygenase, domain 1"/>
    <property type="match status" value="1"/>
</dbReference>
<dbReference type="SUPFAM" id="SSF54593">
    <property type="entry name" value="Glyoxalase/Bleomycin resistance protein/Dihydroxybiphenyl dioxygenase"/>
    <property type="match status" value="1"/>
</dbReference>
<dbReference type="EMBL" id="JAESWA010000022">
    <property type="protein sequence ID" value="MBL4932237.1"/>
    <property type="molecule type" value="Genomic_DNA"/>
</dbReference>
<dbReference type="AlphaFoldDB" id="A0A937FH86"/>
<dbReference type="PANTHER" id="PTHR33993">
    <property type="entry name" value="GLYOXALASE-RELATED"/>
    <property type="match status" value="1"/>
</dbReference>
<evidence type="ECO:0000313" key="2">
    <source>
        <dbReference type="EMBL" id="MBL4932237.1"/>
    </source>
</evidence>
<organism evidence="2 3">
    <name type="scientific">Clostridium paridis</name>
    <dbReference type="NCBI Taxonomy" id="2803863"/>
    <lineage>
        <taxon>Bacteria</taxon>
        <taxon>Bacillati</taxon>
        <taxon>Bacillota</taxon>
        <taxon>Clostridia</taxon>
        <taxon>Eubacteriales</taxon>
        <taxon>Clostridiaceae</taxon>
        <taxon>Clostridium</taxon>
    </lineage>
</organism>
<dbReference type="RefSeq" id="WP_202767605.1">
    <property type="nucleotide sequence ID" value="NZ_JAESWA010000022.1"/>
</dbReference>
<dbReference type="InterPro" id="IPR029068">
    <property type="entry name" value="Glyas_Bleomycin-R_OHBP_Dase"/>
</dbReference>
<dbReference type="InterPro" id="IPR037523">
    <property type="entry name" value="VOC_core"/>
</dbReference>
<dbReference type="PROSITE" id="PS51819">
    <property type="entry name" value="VOC"/>
    <property type="match status" value="1"/>
</dbReference>
<dbReference type="CDD" id="cd06587">
    <property type="entry name" value="VOC"/>
    <property type="match status" value="1"/>
</dbReference>